<dbReference type="Proteomes" id="UP001252186">
    <property type="component" value="Unassembled WGS sequence"/>
</dbReference>
<name>A0ABU2Y4X4_9FLAO</name>
<sequence length="96" mass="10678">MSNMLESYSLDFKGKKNGEKEYQLKFKVAKGVGVTFEQDGDINKIQLRYGTGGNDTQKNYNVKGPLNVQFFQHPQELTKSGDPGPVGPDPEITIEP</sequence>
<proteinExistence type="predicted"/>
<keyword evidence="3" id="KW-1185">Reference proteome</keyword>
<gene>
    <name evidence="2" type="ORF">RM519_06250</name>
</gene>
<evidence type="ECO:0000256" key="1">
    <source>
        <dbReference type="SAM" id="MobiDB-lite"/>
    </source>
</evidence>
<evidence type="ECO:0000313" key="3">
    <source>
        <dbReference type="Proteomes" id="UP001252186"/>
    </source>
</evidence>
<dbReference type="EMBL" id="JAVRHV010000002">
    <property type="protein sequence ID" value="MDT0552840.1"/>
    <property type="molecule type" value="Genomic_DNA"/>
</dbReference>
<dbReference type="RefSeq" id="WP_311592779.1">
    <property type="nucleotide sequence ID" value="NZ_JAVRHV010000002.1"/>
</dbReference>
<organism evidence="2 3">
    <name type="scientific">Urechidicola vernalis</name>
    <dbReference type="NCBI Taxonomy" id="3075600"/>
    <lineage>
        <taxon>Bacteria</taxon>
        <taxon>Pseudomonadati</taxon>
        <taxon>Bacteroidota</taxon>
        <taxon>Flavobacteriia</taxon>
        <taxon>Flavobacteriales</taxon>
        <taxon>Flavobacteriaceae</taxon>
        <taxon>Urechidicola</taxon>
    </lineage>
</organism>
<reference evidence="2 3" key="1">
    <citation type="submission" date="2023-09" db="EMBL/GenBank/DDBJ databases">
        <authorList>
            <person name="Rey-Velasco X."/>
        </authorList>
    </citation>
    <scope>NUCLEOTIDE SEQUENCE [LARGE SCALE GENOMIC DNA]</scope>
    <source>
        <strain evidence="2 3">P050</strain>
    </source>
</reference>
<comment type="caution">
    <text evidence="2">The sequence shown here is derived from an EMBL/GenBank/DDBJ whole genome shotgun (WGS) entry which is preliminary data.</text>
</comment>
<protein>
    <submittedName>
        <fullName evidence="2">Uncharacterized protein</fullName>
    </submittedName>
</protein>
<evidence type="ECO:0000313" key="2">
    <source>
        <dbReference type="EMBL" id="MDT0552840.1"/>
    </source>
</evidence>
<feature type="region of interest" description="Disordered" evidence="1">
    <location>
        <begin position="73"/>
        <end position="96"/>
    </location>
</feature>
<accession>A0ABU2Y4X4</accession>